<name>A0A2P5DCZ1_PARAD</name>
<sequence length="71" mass="7338">MADAIPISGLHSKAGFDIISHDPINSLNDKRTPFSRPGVWQADAHVLPSCNAQSGHSLGSSLAAGPSFANV</sequence>
<dbReference type="Proteomes" id="UP000237105">
    <property type="component" value="Unassembled WGS sequence"/>
</dbReference>
<comment type="caution">
    <text evidence="1">The sequence shown here is derived from an EMBL/GenBank/DDBJ whole genome shotgun (WGS) entry which is preliminary data.</text>
</comment>
<proteinExistence type="predicted"/>
<protein>
    <submittedName>
        <fullName evidence="1">Uncharacterized protein</fullName>
    </submittedName>
</protein>
<dbReference type="EMBL" id="JXTB01000046">
    <property type="protein sequence ID" value="PON71153.1"/>
    <property type="molecule type" value="Genomic_DNA"/>
</dbReference>
<accession>A0A2P5DCZ1</accession>
<keyword evidence="2" id="KW-1185">Reference proteome</keyword>
<evidence type="ECO:0000313" key="1">
    <source>
        <dbReference type="EMBL" id="PON71153.1"/>
    </source>
</evidence>
<organism evidence="1 2">
    <name type="scientific">Parasponia andersonii</name>
    <name type="common">Sponia andersonii</name>
    <dbReference type="NCBI Taxonomy" id="3476"/>
    <lineage>
        <taxon>Eukaryota</taxon>
        <taxon>Viridiplantae</taxon>
        <taxon>Streptophyta</taxon>
        <taxon>Embryophyta</taxon>
        <taxon>Tracheophyta</taxon>
        <taxon>Spermatophyta</taxon>
        <taxon>Magnoliopsida</taxon>
        <taxon>eudicotyledons</taxon>
        <taxon>Gunneridae</taxon>
        <taxon>Pentapetalae</taxon>
        <taxon>rosids</taxon>
        <taxon>fabids</taxon>
        <taxon>Rosales</taxon>
        <taxon>Cannabaceae</taxon>
        <taxon>Parasponia</taxon>
    </lineage>
</organism>
<dbReference type="AlphaFoldDB" id="A0A2P5DCZ1"/>
<evidence type="ECO:0000313" key="2">
    <source>
        <dbReference type="Proteomes" id="UP000237105"/>
    </source>
</evidence>
<reference evidence="2" key="1">
    <citation type="submission" date="2016-06" db="EMBL/GenBank/DDBJ databases">
        <title>Parallel loss of symbiosis genes in relatives of nitrogen-fixing non-legume Parasponia.</title>
        <authorList>
            <person name="Van Velzen R."/>
            <person name="Holmer R."/>
            <person name="Bu F."/>
            <person name="Rutten L."/>
            <person name="Van Zeijl A."/>
            <person name="Liu W."/>
            <person name="Santuari L."/>
            <person name="Cao Q."/>
            <person name="Sharma T."/>
            <person name="Shen D."/>
            <person name="Roswanjaya Y."/>
            <person name="Wardhani T."/>
            <person name="Kalhor M.S."/>
            <person name="Jansen J."/>
            <person name="Van den Hoogen J."/>
            <person name="Gungor B."/>
            <person name="Hartog M."/>
            <person name="Hontelez J."/>
            <person name="Verver J."/>
            <person name="Yang W.-C."/>
            <person name="Schijlen E."/>
            <person name="Repin R."/>
            <person name="Schilthuizen M."/>
            <person name="Schranz E."/>
            <person name="Heidstra R."/>
            <person name="Miyata K."/>
            <person name="Fedorova E."/>
            <person name="Kohlen W."/>
            <person name="Bisseling T."/>
            <person name="Smit S."/>
            <person name="Geurts R."/>
        </authorList>
    </citation>
    <scope>NUCLEOTIDE SEQUENCE [LARGE SCALE GENOMIC DNA]</scope>
    <source>
        <strain evidence="2">cv. WU1-14</strain>
    </source>
</reference>
<gene>
    <name evidence="1" type="ORF">PanWU01x14_075920</name>
</gene>
<feature type="non-terminal residue" evidence="1">
    <location>
        <position position="71"/>
    </location>
</feature>